<dbReference type="Proteomes" id="UP000024635">
    <property type="component" value="Unassembled WGS sequence"/>
</dbReference>
<organism evidence="1 2">
    <name type="scientific">Ancylostoma ceylanicum</name>
    <dbReference type="NCBI Taxonomy" id="53326"/>
    <lineage>
        <taxon>Eukaryota</taxon>
        <taxon>Metazoa</taxon>
        <taxon>Ecdysozoa</taxon>
        <taxon>Nematoda</taxon>
        <taxon>Chromadorea</taxon>
        <taxon>Rhabditida</taxon>
        <taxon>Rhabditina</taxon>
        <taxon>Rhabditomorpha</taxon>
        <taxon>Strongyloidea</taxon>
        <taxon>Ancylostomatidae</taxon>
        <taxon>Ancylostomatinae</taxon>
        <taxon>Ancylostoma</taxon>
    </lineage>
</organism>
<keyword evidence="2" id="KW-1185">Reference proteome</keyword>
<gene>
    <name evidence="1" type="primary">Acey_s0329.g2660</name>
    <name evidence="1" type="ORF">Y032_0329g2660</name>
</gene>
<proteinExistence type="predicted"/>
<evidence type="ECO:0000313" key="2">
    <source>
        <dbReference type="Proteomes" id="UP000024635"/>
    </source>
</evidence>
<reference evidence="2" key="1">
    <citation type="journal article" date="2015" name="Nat. Genet.">
        <title>The genome and transcriptome of the zoonotic hookworm Ancylostoma ceylanicum identify infection-specific gene families.</title>
        <authorList>
            <person name="Schwarz E.M."/>
            <person name="Hu Y."/>
            <person name="Antoshechkin I."/>
            <person name="Miller M.M."/>
            <person name="Sternberg P.W."/>
            <person name="Aroian R.V."/>
        </authorList>
    </citation>
    <scope>NUCLEOTIDE SEQUENCE</scope>
    <source>
        <strain evidence="2">HY135</strain>
    </source>
</reference>
<accession>A0A016S099</accession>
<evidence type="ECO:0000313" key="1">
    <source>
        <dbReference type="EMBL" id="EYB83782.1"/>
    </source>
</evidence>
<protein>
    <submittedName>
        <fullName evidence="1">Uncharacterized protein</fullName>
    </submittedName>
</protein>
<comment type="caution">
    <text evidence="1">The sequence shown here is derived from an EMBL/GenBank/DDBJ whole genome shotgun (WGS) entry which is preliminary data.</text>
</comment>
<name>A0A016S099_9BILA</name>
<dbReference type="AlphaFoldDB" id="A0A016S099"/>
<dbReference type="EMBL" id="JARK01001665">
    <property type="protein sequence ID" value="EYB83782.1"/>
    <property type="molecule type" value="Genomic_DNA"/>
</dbReference>
<sequence length="68" mass="7377">MVLPPLLSSNTAIRDVIILYAATKMCCCSYVCNITDAAASITQRHRWCGTSQCNTTAAVATPRTWPDV</sequence>